<accession>I6F1T1</accession>
<protein>
    <submittedName>
        <fullName evidence="1">Uncharacterized protein</fullName>
    </submittedName>
</protein>
<dbReference type="Gene3D" id="3.40.50.1820">
    <property type="entry name" value="alpha/beta hydrolase"/>
    <property type="match status" value="1"/>
</dbReference>
<sequence>LEQKKIKFDYQEYPGLNHEMDVWRPAYAAFVQKLFK</sequence>
<dbReference type="AlphaFoldDB" id="I6F1T1"/>
<reference evidence="1 2" key="1">
    <citation type="submission" date="2012-03" db="EMBL/GenBank/DDBJ databases">
        <authorList>
            <person name="Rasko D."/>
            <person name="Redman J."/>
            <person name="Daugherty S.C."/>
            <person name="Tallon L."/>
            <person name="Sadzewicz L."/>
            <person name="Jones K."/>
            <person name="Santana-Cruz I."/>
            <person name="Liu X."/>
        </authorList>
    </citation>
    <scope>NUCLEOTIDE SEQUENCE [LARGE SCALE GENOMIC DNA]</scope>
    <source>
        <strain evidence="1 2">4444-74</strain>
    </source>
</reference>
<dbReference type="Proteomes" id="UP000004199">
    <property type="component" value="Unassembled WGS sequence"/>
</dbReference>
<gene>
    <name evidence="1" type="ORF">SB444474_5488</name>
</gene>
<dbReference type="InterPro" id="IPR029058">
    <property type="entry name" value="AB_hydrolase_fold"/>
</dbReference>
<dbReference type="EMBL" id="AKNB01000089">
    <property type="protein sequence ID" value="EIQ50223.1"/>
    <property type="molecule type" value="Genomic_DNA"/>
</dbReference>
<evidence type="ECO:0000313" key="1">
    <source>
        <dbReference type="EMBL" id="EIQ50223.1"/>
    </source>
</evidence>
<organism evidence="1 2">
    <name type="scientific">Shigella boydii 4444-74</name>
    <dbReference type="NCBI Taxonomy" id="766140"/>
    <lineage>
        <taxon>Bacteria</taxon>
        <taxon>Pseudomonadati</taxon>
        <taxon>Pseudomonadota</taxon>
        <taxon>Gammaproteobacteria</taxon>
        <taxon>Enterobacterales</taxon>
        <taxon>Enterobacteriaceae</taxon>
        <taxon>Shigella</taxon>
    </lineage>
</organism>
<comment type="caution">
    <text evidence="1">The sequence shown here is derived from an EMBL/GenBank/DDBJ whole genome shotgun (WGS) entry which is preliminary data.</text>
</comment>
<evidence type="ECO:0000313" key="2">
    <source>
        <dbReference type="Proteomes" id="UP000004199"/>
    </source>
</evidence>
<proteinExistence type="predicted"/>
<name>I6F1T1_SHIBO</name>
<feature type="non-terminal residue" evidence="1">
    <location>
        <position position="1"/>
    </location>
</feature>